<dbReference type="PRINTS" id="PR00169">
    <property type="entry name" value="KCHANNEL"/>
</dbReference>
<feature type="transmembrane region" description="Helical" evidence="1">
    <location>
        <begin position="68"/>
        <end position="89"/>
    </location>
</feature>
<organism evidence="3 4">
    <name type="scientific">Blepharisma stoltei</name>
    <dbReference type="NCBI Taxonomy" id="1481888"/>
    <lineage>
        <taxon>Eukaryota</taxon>
        <taxon>Sar</taxon>
        <taxon>Alveolata</taxon>
        <taxon>Ciliophora</taxon>
        <taxon>Postciliodesmatophora</taxon>
        <taxon>Heterotrichea</taxon>
        <taxon>Heterotrichida</taxon>
        <taxon>Blepharismidae</taxon>
        <taxon>Blepharisma</taxon>
    </lineage>
</organism>
<evidence type="ECO:0000259" key="2">
    <source>
        <dbReference type="Pfam" id="PF07885"/>
    </source>
</evidence>
<sequence length="451" mass="51884">MIQSSATSGRQNPGENFRLLNGNPGYGKTKASYLRHQTTSRPGDLIYIQSEDINITSVQFEKLKSAEIICAALAIAGFACGAICDDLTFNSSIYKSKKSQVTISYIFCTITTALLLGAICWRTHRELKWEQAKGIFSYQDDFISTGKFKWLIMEIIINAVHPVYGFEDYQFSTYNNVYNVDYSYTYTSIVTVWMLIRIYHLIRVASVISVYRSGRVQRLCQMTGSYAGSWFAVKCMMKDTPVYLLSAMIIGGIFTHAFCLRIFERPLDDYTGKIFGEYGNSMWCAIITMTTVGYGDYFPVTSAGRLFDVLACIWGVLCVSLMVITLTNMLMLDAGQQTSLTILNRLWFKEELKQLAAFVLTSAVRYRYYVRHYPDKRRKIAIQLGRFRHYFNDFQSFKIKQRTLYDFDSFEDRIERKMIDVIEDSETIEETKKEIDGIIEYLEAKIPDLAK</sequence>
<evidence type="ECO:0000313" key="4">
    <source>
        <dbReference type="Proteomes" id="UP001162131"/>
    </source>
</evidence>
<dbReference type="GO" id="GO:0016286">
    <property type="term" value="F:small conductance calcium-activated potassium channel activity"/>
    <property type="evidence" value="ECO:0007669"/>
    <property type="project" value="InterPro"/>
</dbReference>
<accession>A0AAU9K9J0</accession>
<comment type="caution">
    <text evidence="3">The sequence shown here is derived from an EMBL/GenBank/DDBJ whole genome shotgun (WGS) entry which is preliminary data.</text>
</comment>
<proteinExistence type="predicted"/>
<keyword evidence="1" id="KW-0472">Membrane</keyword>
<name>A0AAU9K9J0_9CILI</name>
<reference evidence="3" key="1">
    <citation type="submission" date="2021-09" db="EMBL/GenBank/DDBJ databases">
        <authorList>
            <consortium name="AG Swart"/>
            <person name="Singh M."/>
            <person name="Singh A."/>
            <person name="Seah K."/>
            <person name="Emmerich C."/>
        </authorList>
    </citation>
    <scope>NUCLEOTIDE SEQUENCE</scope>
    <source>
        <strain evidence="3">ATCC30299</strain>
    </source>
</reference>
<feature type="domain" description="Potassium channel" evidence="2">
    <location>
        <begin position="276"/>
        <end position="330"/>
    </location>
</feature>
<gene>
    <name evidence="3" type="ORF">BSTOLATCC_MIC51191</name>
</gene>
<evidence type="ECO:0000313" key="3">
    <source>
        <dbReference type="EMBL" id="CAG9330609.1"/>
    </source>
</evidence>
<dbReference type="AlphaFoldDB" id="A0AAU9K9J0"/>
<dbReference type="PANTHER" id="PTHR10153">
    <property type="entry name" value="SMALL CONDUCTANCE CALCIUM-ACTIVATED POTASSIUM CHANNEL"/>
    <property type="match status" value="1"/>
</dbReference>
<feature type="transmembrane region" description="Helical" evidence="1">
    <location>
        <begin position="278"/>
        <end position="297"/>
    </location>
</feature>
<keyword evidence="1" id="KW-1133">Transmembrane helix</keyword>
<keyword evidence="1" id="KW-0812">Transmembrane</keyword>
<dbReference type="InterPro" id="IPR015449">
    <property type="entry name" value="K_chnl_Ca-activ_SK"/>
</dbReference>
<feature type="transmembrane region" description="Helical" evidence="1">
    <location>
        <begin position="184"/>
        <end position="202"/>
    </location>
</feature>
<dbReference type="EMBL" id="CAJZBQ010000051">
    <property type="protein sequence ID" value="CAG9330609.1"/>
    <property type="molecule type" value="Genomic_DNA"/>
</dbReference>
<protein>
    <recommendedName>
        <fullName evidence="2">Potassium channel domain-containing protein</fullName>
    </recommendedName>
</protein>
<keyword evidence="4" id="KW-1185">Reference proteome</keyword>
<evidence type="ECO:0000256" key="1">
    <source>
        <dbReference type="SAM" id="Phobius"/>
    </source>
</evidence>
<dbReference type="Pfam" id="PF07885">
    <property type="entry name" value="Ion_trans_2"/>
    <property type="match status" value="1"/>
</dbReference>
<feature type="transmembrane region" description="Helical" evidence="1">
    <location>
        <begin position="142"/>
        <end position="164"/>
    </location>
</feature>
<dbReference type="Gene3D" id="1.10.287.70">
    <property type="match status" value="1"/>
</dbReference>
<feature type="transmembrane region" description="Helical" evidence="1">
    <location>
        <begin position="242"/>
        <end position="263"/>
    </location>
</feature>
<dbReference type="InterPro" id="IPR013099">
    <property type="entry name" value="K_chnl_dom"/>
</dbReference>
<feature type="transmembrane region" description="Helical" evidence="1">
    <location>
        <begin position="352"/>
        <end position="370"/>
    </location>
</feature>
<dbReference type="SUPFAM" id="SSF81324">
    <property type="entry name" value="Voltage-gated potassium channels"/>
    <property type="match status" value="1"/>
</dbReference>
<feature type="transmembrane region" description="Helical" evidence="1">
    <location>
        <begin position="101"/>
        <end position="121"/>
    </location>
</feature>
<dbReference type="GO" id="GO:0016020">
    <property type="term" value="C:membrane"/>
    <property type="evidence" value="ECO:0007669"/>
    <property type="project" value="InterPro"/>
</dbReference>
<dbReference type="Proteomes" id="UP001162131">
    <property type="component" value="Unassembled WGS sequence"/>
</dbReference>
<feature type="transmembrane region" description="Helical" evidence="1">
    <location>
        <begin position="309"/>
        <end position="332"/>
    </location>
</feature>